<evidence type="ECO:0000256" key="3">
    <source>
        <dbReference type="ARBA" id="ARBA00022960"/>
    </source>
</evidence>
<dbReference type="InterPro" id="IPR052905">
    <property type="entry name" value="LD-transpeptidase_YkuD-like"/>
</dbReference>
<dbReference type="PROSITE" id="PS52029">
    <property type="entry name" value="LD_TPASE"/>
    <property type="match status" value="1"/>
</dbReference>
<sequence length="569" mass="65921">MRILSLFIMLTFLHITLLAETFSMKSISAHISEGLQTRVQGVNKNIIKSIYAKRGNQALWIGREQVKQASDLIQALNNPLFNYKNKDFDKATISRLYYLLDNGEVSSSQKSAVYARLDLLLTSSMVRLVRFIVQGDVDWALVQKKMKGLKESDDIQSNWEMSPKGFPALSPLISAIHNGNIYGYLYSLLPMKKRYVKLIKLLNNYRVMNNFPNIPYSNSILKVGNNAKRITLVKQRLQLSGDYPKGASLNTQFTKTLKYALLTYQKRFLLKATGRLDKTVTYYMNEPVSTKIQAIITNLDKTKLYPSEFEKAHVEVNIPDFNLRYYKQGNSVYKTGVIVGRIDRPTPIFSDKIDYMVLNPTWTIPDNLIKRDLIPVLRENPQYLKENNIHAFSGKKEVEVSASMLSKYENSKKRVPYRFVQYSGENNALGRVKFMFPNKYLVYLHDTDNKSLYSRRYKVYSSGCVRVEKPFDLLNILLRYSKGNYTQDFIAGILESNKPHSIRMRESIPVHILYFTVYEENGLAYFRNDIYLYDKIIEESTASNRKMTFKVPEKRMVSIRPVRSKPMSN</sequence>
<accession>A0A1W1CIN4</accession>
<organism evidence="7">
    <name type="scientific">hydrothermal vent metagenome</name>
    <dbReference type="NCBI Taxonomy" id="652676"/>
    <lineage>
        <taxon>unclassified sequences</taxon>
        <taxon>metagenomes</taxon>
        <taxon>ecological metagenomes</taxon>
    </lineage>
</organism>
<dbReference type="CDD" id="cd16913">
    <property type="entry name" value="YkuD_like"/>
    <property type="match status" value="1"/>
</dbReference>
<dbReference type="InterPro" id="IPR036365">
    <property type="entry name" value="PGBD-like_sf"/>
</dbReference>
<keyword evidence="2" id="KW-0808">Transferase</keyword>
<dbReference type="InterPro" id="IPR038063">
    <property type="entry name" value="Transpep_catalytic_dom"/>
</dbReference>
<dbReference type="GO" id="GO:0008360">
    <property type="term" value="P:regulation of cell shape"/>
    <property type="evidence" value="ECO:0007669"/>
    <property type="project" value="UniProtKB-KW"/>
</dbReference>
<dbReference type="Pfam" id="PF03734">
    <property type="entry name" value="YkuD"/>
    <property type="match status" value="1"/>
</dbReference>
<dbReference type="InterPro" id="IPR005490">
    <property type="entry name" value="LD_TPept_cat_dom"/>
</dbReference>
<evidence type="ECO:0000256" key="4">
    <source>
        <dbReference type="ARBA" id="ARBA00022984"/>
    </source>
</evidence>
<evidence type="ECO:0000256" key="2">
    <source>
        <dbReference type="ARBA" id="ARBA00022679"/>
    </source>
</evidence>
<dbReference type="GO" id="GO:0071555">
    <property type="term" value="P:cell wall organization"/>
    <property type="evidence" value="ECO:0007669"/>
    <property type="project" value="UniProtKB-KW"/>
</dbReference>
<dbReference type="SUPFAM" id="SSF141523">
    <property type="entry name" value="L,D-transpeptidase catalytic domain-like"/>
    <property type="match status" value="1"/>
</dbReference>
<keyword evidence="3" id="KW-0133">Cell shape</keyword>
<dbReference type="SUPFAM" id="SSF47090">
    <property type="entry name" value="PGBD-like"/>
    <property type="match status" value="1"/>
</dbReference>
<protein>
    <submittedName>
        <fullName evidence="7">Peptidoglycan-binding domain 1</fullName>
    </submittedName>
</protein>
<keyword evidence="4" id="KW-0573">Peptidoglycan synthesis</keyword>
<dbReference type="UniPathway" id="UPA00219"/>
<dbReference type="EMBL" id="FPHM01000095">
    <property type="protein sequence ID" value="SFV65605.1"/>
    <property type="molecule type" value="Genomic_DNA"/>
</dbReference>
<name>A0A1W1CIN4_9ZZZZ</name>
<comment type="pathway">
    <text evidence="1">Cell wall biogenesis; peptidoglycan biosynthesis.</text>
</comment>
<evidence type="ECO:0000313" key="7">
    <source>
        <dbReference type="EMBL" id="SFV65605.1"/>
    </source>
</evidence>
<evidence type="ECO:0000256" key="1">
    <source>
        <dbReference type="ARBA" id="ARBA00004752"/>
    </source>
</evidence>
<reference evidence="7" key="1">
    <citation type="submission" date="2016-10" db="EMBL/GenBank/DDBJ databases">
        <authorList>
            <person name="de Groot N.N."/>
        </authorList>
    </citation>
    <scope>NUCLEOTIDE SEQUENCE</scope>
</reference>
<dbReference type="GO" id="GO:0016740">
    <property type="term" value="F:transferase activity"/>
    <property type="evidence" value="ECO:0007669"/>
    <property type="project" value="UniProtKB-KW"/>
</dbReference>
<feature type="domain" description="L,D-TPase catalytic" evidence="6">
    <location>
        <begin position="312"/>
        <end position="489"/>
    </location>
</feature>
<gene>
    <name evidence="7" type="ORF">MNB_SV-13-1756</name>
</gene>
<proteinExistence type="predicted"/>
<dbReference type="Gene3D" id="2.40.440.10">
    <property type="entry name" value="L,D-transpeptidase catalytic domain-like"/>
    <property type="match status" value="1"/>
</dbReference>
<evidence type="ECO:0000259" key="6">
    <source>
        <dbReference type="PROSITE" id="PS52029"/>
    </source>
</evidence>
<dbReference type="PANTHER" id="PTHR41533:SF2">
    <property type="entry name" value="BLR7131 PROTEIN"/>
    <property type="match status" value="1"/>
</dbReference>
<evidence type="ECO:0000256" key="5">
    <source>
        <dbReference type="ARBA" id="ARBA00023316"/>
    </source>
</evidence>
<dbReference type="Pfam" id="PF20142">
    <property type="entry name" value="Scaffold"/>
    <property type="match status" value="1"/>
</dbReference>
<keyword evidence="5" id="KW-0961">Cell wall biogenesis/degradation</keyword>
<dbReference type="AlphaFoldDB" id="A0A1W1CIN4"/>
<dbReference type="GO" id="GO:0009252">
    <property type="term" value="P:peptidoglycan biosynthetic process"/>
    <property type="evidence" value="ECO:0007669"/>
    <property type="project" value="UniProtKB-UniPathway"/>
</dbReference>
<dbReference type="InterPro" id="IPR045380">
    <property type="entry name" value="LD_TPept_scaffold_dom"/>
</dbReference>
<dbReference type="PANTHER" id="PTHR41533">
    <property type="entry name" value="L,D-TRANSPEPTIDASE HI_1667-RELATED"/>
    <property type="match status" value="1"/>
</dbReference>